<accession>A0A0C2WH34</accession>
<name>A0A0C2WH34_AMAMK</name>
<sequence>KYYQDPDACDLSELMVVENIVSGRKDIVTLFWENKLGVDVEDHYRIILFEGSESLSSGAPLKSHLTLIDGPYRPSDRFLRLHFSRCLAVSVCRGDVMEDYKEQEIENFM</sequence>
<proteinExistence type="predicted"/>
<dbReference type="EMBL" id="KN818458">
    <property type="protein sequence ID" value="KIL55951.1"/>
    <property type="molecule type" value="Genomic_DNA"/>
</dbReference>
<reference evidence="1 2" key="1">
    <citation type="submission" date="2014-04" db="EMBL/GenBank/DDBJ databases">
        <title>Evolutionary Origins and Diversification of the Mycorrhizal Mutualists.</title>
        <authorList>
            <consortium name="DOE Joint Genome Institute"/>
            <consortium name="Mycorrhizal Genomics Consortium"/>
            <person name="Kohler A."/>
            <person name="Kuo A."/>
            <person name="Nagy L.G."/>
            <person name="Floudas D."/>
            <person name="Copeland A."/>
            <person name="Barry K.W."/>
            <person name="Cichocki N."/>
            <person name="Veneault-Fourrey C."/>
            <person name="LaButti K."/>
            <person name="Lindquist E.A."/>
            <person name="Lipzen A."/>
            <person name="Lundell T."/>
            <person name="Morin E."/>
            <person name="Murat C."/>
            <person name="Riley R."/>
            <person name="Ohm R."/>
            <person name="Sun H."/>
            <person name="Tunlid A."/>
            <person name="Henrissat B."/>
            <person name="Grigoriev I.V."/>
            <person name="Hibbett D.S."/>
            <person name="Martin F."/>
        </authorList>
    </citation>
    <scope>NUCLEOTIDE SEQUENCE [LARGE SCALE GENOMIC DNA]</scope>
    <source>
        <strain evidence="1 2">Koide BX008</strain>
    </source>
</reference>
<evidence type="ECO:0000313" key="1">
    <source>
        <dbReference type="EMBL" id="KIL55951.1"/>
    </source>
</evidence>
<protein>
    <submittedName>
        <fullName evidence="1">Uncharacterized protein</fullName>
    </submittedName>
</protein>
<evidence type="ECO:0000313" key="2">
    <source>
        <dbReference type="Proteomes" id="UP000054549"/>
    </source>
</evidence>
<gene>
    <name evidence="1" type="ORF">M378DRAFT_53709</name>
</gene>
<dbReference type="AlphaFoldDB" id="A0A0C2WH34"/>
<feature type="non-terminal residue" evidence="1">
    <location>
        <position position="1"/>
    </location>
</feature>
<organism evidence="1 2">
    <name type="scientific">Amanita muscaria (strain Koide BX008)</name>
    <dbReference type="NCBI Taxonomy" id="946122"/>
    <lineage>
        <taxon>Eukaryota</taxon>
        <taxon>Fungi</taxon>
        <taxon>Dikarya</taxon>
        <taxon>Basidiomycota</taxon>
        <taxon>Agaricomycotina</taxon>
        <taxon>Agaricomycetes</taxon>
        <taxon>Agaricomycetidae</taxon>
        <taxon>Agaricales</taxon>
        <taxon>Pluteineae</taxon>
        <taxon>Amanitaceae</taxon>
        <taxon>Amanita</taxon>
    </lineage>
</organism>
<dbReference type="InParanoid" id="A0A0C2WH34"/>
<dbReference type="OrthoDB" id="3263651at2759"/>
<keyword evidence="2" id="KW-1185">Reference proteome</keyword>
<dbReference type="Proteomes" id="UP000054549">
    <property type="component" value="Unassembled WGS sequence"/>
</dbReference>
<feature type="non-terminal residue" evidence="1">
    <location>
        <position position="109"/>
    </location>
</feature>
<dbReference type="HOGENOM" id="CLU_2190090_0_0_1"/>